<keyword evidence="2" id="KW-1185">Reference proteome</keyword>
<dbReference type="EMBL" id="LHXR01000120">
    <property type="protein sequence ID" value="KXA95982.1"/>
    <property type="molecule type" value="Genomic_DNA"/>
</dbReference>
<protein>
    <submittedName>
        <fullName evidence="1">Uncharacterized protein</fullName>
    </submittedName>
</protein>
<accession>A0A133UP33</accession>
<sequence length="81" mass="9045">RGREGGARTEHLVEVELRSTGRGGKVEPPYLGLEAKQIKLGYTKNSTSQSSPFIPKNLLSTIPNLEREVIFFDKDFKRAGK</sequence>
<feature type="non-terminal residue" evidence="1">
    <location>
        <position position="1"/>
    </location>
</feature>
<evidence type="ECO:0000313" key="1">
    <source>
        <dbReference type="EMBL" id="KXA95982.1"/>
    </source>
</evidence>
<reference evidence="1 2" key="1">
    <citation type="journal article" date="2016" name="Sci. Rep.">
        <title>Metabolic traits of an uncultured archaeal lineage -MSBL1- from brine pools of the Red Sea.</title>
        <authorList>
            <person name="Mwirichia R."/>
            <person name="Alam I."/>
            <person name="Rashid M."/>
            <person name="Vinu M."/>
            <person name="Ba-Alawi W."/>
            <person name="Anthony Kamau A."/>
            <person name="Kamanda Ngugi D."/>
            <person name="Goker M."/>
            <person name="Klenk H.P."/>
            <person name="Bajic V."/>
            <person name="Stingl U."/>
        </authorList>
    </citation>
    <scope>NUCLEOTIDE SEQUENCE [LARGE SCALE GENOMIC DNA]</scope>
    <source>
        <strain evidence="1">SCGC-AAA259I09</strain>
    </source>
</reference>
<organism evidence="1 2">
    <name type="scientific">candidate division MSBL1 archaeon SCGC-AAA259I09</name>
    <dbReference type="NCBI Taxonomy" id="1698267"/>
    <lineage>
        <taxon>Archaea</taxon>
        <taxon>Methanobacteriati</taxon>
        <taxon>Methanobacteriota</taxon>
        <taxon>candidate division MSBL1</taxon>
    </lineage>
</organism>
<proteinExistence type="predicted"/>
<dbReference type="AlphaFoldDB" id="A0A133UP33"/>
<gene>
    <name evidence="1" type="ORF">AKJ37_06340</name>
</gene>
<name>A0A133UP33_9EURY</name>
<evidence type="ECO:0000313" key="2">
    <source>
        <dbReference type="Proteomes" id="UP000070463"/>
    </source>
</evidence>
<comment type="caution">
    <text evidence="1">The sequence shown here is derived from an EMBL/GenBank/DDBJ whole genome shotgun (WGS) entry which is preliminary data.</text>
</comment>
<dbReference type="Proteomes" id="UP000070463">
    <property type="component" value="Unassembled WGS sequence"/>
</dbReference>